<evidence type="ECO:0000313" key="8">
    <source>
        <dbReference type="Proteomes" id="UP000708208"/>
    </source>
</evidence>
<dbReference type="OrthoDB" id="2984333at2759"/>
<evidence type="ECO:0000256" key="5">
    <source>
        <dbReference type="SAM" id="Phobius"/>
    </source>
</evidence>
<evidence type="ECO:0000256" key="1">
    <source>
        <dbReference type="ARBA" id="ARBA00004141"/>
    </source>
</evidence>
<dbReference type="InterPro" id="IPR005821">
    <property type="entry name" value="Ion_trans_dom"/>
</dbReference>
<evidence type="ECO:0000256" key="2">
    <source>
        <dbReference type="ARBA" id="ARBA00022692"/>
    </source>
</evidence>
<evidence type="ECO:0000259" key="6">
    <source>
        <dbReference type="Pfam" id="PF00520"/>
    </source>
</evidence>
<dbReference type="GO" id="GO:0005248">
    <property type="term" value="F:voltage-gated sodium channel activity"/>
    <property type="evidence" value="ECO:0007669"/>
    <property type="project" value="TreeGrafter"/>
</dbReference>
<keyword evidence="8" id="KW-1185">Reference proteome</keyword>
<accession>A0A8J2JRA2</accession>
<evidence type="ECO:0000313" key="7">
    <source>
        <dbReference type="EMBL" id="CAG7725797.1"/>
    </source>
</evidence>
<reference evidence="7" key="1">
    <citation type="submission" date="2021-06" db="EMBL/GenBank/DDBJ databases">
        <authorList>
            <person name="Hodson N. C."/>
            <person name="Mongue J. A."/>
            <person name="Jaron S. K."/>
        </authorList>
    </citation>
    <scope>NUCLEOTIDE SEQUENCE</scope>
</reference>
<dbReference type="PANTHER" id="PTHR10037">
    <property type="entry name" value="VOLTAGE-GATED CATION CHANNEL CALCIUM AND SODIUM"/>
    <property type="match status" value="1"/>
</dbReference>
<dbReference type="InterPro" id="IPR043203">
    <property type="entry name" value="VGCC_Ca_Na"/>
</dbReference>
<evidence type="ECO:0000256" key="3">
    <source>
        <dbReference type="ARBA" id="ARBA00022989"/>
    </source>
</evidence>
<name>A0A8J2JRA2_9HEXA</name>
<proteinExistence type="predicted"/>
<dbReference type="AlphaFoldDB" id="A0A8J2JRA2"/>
<protein>
    <recommendedName>
        <fullName evidence="6">Ion transport domain-containing protein</fullName>
    </recommendedName>
</protein>
<dbReference type="PANTHER" id="PTHR10037:SF62">
    <property type="entry name" value="SODIUM CHANNEL PROTEIN 60E"/>
    <property type="match status" value="1"/>
</dbReference>
<dbReference type="Proteomes" id="UP000708208">
    <property type="component" value="Unassembled WGS sequence"/>
</dbReference>
<dbReference type="Pfam" id="PF00520">
    <property type="entry name" value="Ion_trans"/>
    <property type="match status" value="1"/>
</dbReference>
<gene>
    <name evidence="7" type="ORF">AFUS01_LOCUS14741</name>
</gene>
<comment type="caution">
    <text evidence="7">The sequence shown here is derived from an EMBL/GenBank/DDBJ whole genome shotgun (WGS) entry which is preliminary data.</text>
</comment>
<dbReference type="GO" id="GO:0086010">
    <property type="term" value="P:membrane depolarization during action potential"/>
    <property type="evidence" value="ECO:0007669"/>
    <property type="project" value="TreeGrafter"/>
</dbReference>
<feature type="transmembrane region" description="Helical" evidence="5">
    <location>
        <begin position="32"/>
        <end position="55"/>
    </location>
</feature>
<comment type="subcellular location">
    <subcellularLocation>
        <location evidence="1">Membrane</location>
        <topology evidence="1">Multi-pass membrane protein</topology>
    </subcellularLocation>
</comment>
<keyword evidence="3 5" id="KW-1133">Transmembrane helix</keyword>
<dbReference type="EMBL" id="CAJVCH010126932">
    <property type="protein sequence ID" value="CAG7725797.1"/>
    <property type="molecule type" value="Genomic_DNA"/>
</dbReference>
<sequence length="155" mass="17853">MLVFRVLCGEWIEPLIECFEATAKAEHEYKCFFIFLPVFIFGNLNILNLFLALLLNSFDTEQLESERERLWSIPQQMETTNGRVEDLTNPKSIYLGNLRKIRTLSLSQFGSTQKFTNTVEGICVETGTSKIQFHGEIYKNLDSIIGTLQFTDVEN</sequence>
<feature type="domain" description="Ion transport" evidence="6">
    <location>
        <begin position="2"/>
        <end position="64"/>
    </location>
</feature>
<keyword evidence="4 5" id="KW-0472">Membrane</keyword>
<organism evidence="7 8">
    <name type="scientific">Allacma fusca</name>
    <dbReference type="NCBI Taxonomy" id="39272"/>
    <lineage>
        <taxon>Eukaryota</taxon>
        <taxon>Metazoa</taxon>
        <taxon>Ecdysozoa</taxon>
        <taxon>Arthropoda</taxon>
        <taxon>Hexapoda</taxon>
        <taxon>Collembola</taxon>
        <taxon>Symphypleona</taxon>
        <taxon>Sminthuridae</taxon>
        <taxon>Allacma</taxon>
    </lineage>
</organism>
<dbReference type="GO" id="GO:0001518">
    <property type="term" value="C:voltage-gated sodium channel complex"/>
    <property type="evidence" value="ECO:0007669"/>
    <property type="project" value="TreeGrafter"/>
</dbReference>
<dbReference type="GO" id="GO:0019228">
    <property type="term" value="P:neuronal action potential"/>
    <property type="evidence" value="ECO:0007669"/>
    <property type="project" value="TreeGrafter"/>
</dbReference>
<keyword evidence="2 5" id="KW-0812">Transmembrane</keyword>
<evidence type="ECO:0000256" key="4">
    <source>
        <dbReference type="ARBA" id="ARBA00023136"/>
    </source>
</evidence>